<reference evidence="6" key="1">
    <citation type="submission" date="2015-03" db="EMBL/GenBank/DDBJ databases">
        <title>Luteipulveratus halotolerans sp. nov., a novel actinobacterium (Dermacoccaceae) from Sarawak, Malaysia.</title>
        <authorList>
            <person name="Juboi H."/>
            <person name="Basik A."/>
            <person name="Shamsul S.S."/>
            <person name="Arnold P."/>
            <person name="Schmitt E.K."/>
            <person name="Sanglier J.-J."/>
            <person name="Yeo T."/>
        </authorList>
    </citation>
    <scope>NUCLEOTIDE SEQUENCE [LARGE SCALE GENOMIC DNA]</scope>
    <source>
        <strain evidence="6">C296001</strain>
    </source>
</reference>
<dbReference type="STRING" id="1631356.VV01_10980"/>
<name>A0A0L6CIK6_9MICO</name>
<sequence length="165" mass="18489">MEGHDGHVTDPTRISNRVVLDDTSKAIIRLLQQDGRAPYAMLAREVGLSEAAVRQRVQRLLESELLQIVAVTDPVQVGFERQALIGVSTTGDSEHIAHALSEIEAVSYVVTTAGRYDLLVEVVCEDDDQLLELLQRRIRTVDGVVGTETFTYLRLNKQRYDWGTR</sequence>
<dbReference type="EMBL" id="LAIR01000002">
    <property type="protein sequence ID" value="KNX37554.1"/>
    <property type="molecule type" value="Genomic_DNA"/>
</dbReference>
<dbReference type="InterPro" id="IPR036390">
    <property type="entry name" value="WH_DNA-bd_sf"/>
</dbReference>
<dbReference type="GO" id="GO:0043565">
    <property type="term" value="F:sequence-specific DNA binding"/>
    <property type="evidence" value="ECO:0007669"/>
    <property type="project" value="InterPro"/>
</dbReference>
<gene>
    <name evidence="5" type="ORF">VV01_10980</name>
</gene>
<organism evidence="5 6">
    <name type="scientific">Luteipulveratus halotolerans</name>
    <dbReference type="NCBI Taxonomy" id="1631356"/>
    <lineage>
        <taxon>Bacteria</taxon>
        <taxon>Bacillati</taxon>
        <taxon>Actinomycetota</taxon>
        <taxon>Actinomycetes</taxon>
        <taxon>Micrococcales</taxon>
        <taxon>Dermacoccaceae</taxon>
        <taxon>Luteipulveratus</taxon>
    </lineage>
</organism>
<dbReference type="Gene3D" id="1.10.10.10">
    <property type="entry name" value="Winged helix-like DNA-binding domain superfamily/Winged helix DNA-binding domain"/>
    <property type="match status" value="1"/>
</dbReference>
<dbReference type="SMART" id="SM00344">
    <property type="entry name" value="HTH_ASNC"/>
    <property type="match status" value="1"/>
</dbReference>
<dbReference type="PATRIC" id="fig|1631356.3.peg.2143"/>
<dbReference type="Gene3D" id="3.30.70.920">
    <property type="match status" value="1"/>
</dbReference>
<evidence type="ECO:0000256" key="1">
    <source>
        <dbReference type="ARBA" id="ARBA00023015"/>
    </source>
</evidence>
<protein>
    <submittedName>
        <fullName evidence="5">AsnC family transcriptional regulator</fullName>
    </submittedName>
</protein>
<dbReference type="AlphaFoldDB" id="A0A0L6CIK6"/>
<dbReference type="InterPro" id="IPR036388">
    <property type="entry name" value="WH-like_DNA-bd_sf"/>
</dbReference>
<dbReference type="InterPro" id="IPR011008">
    <property type="entry name" value="Dimeric_a/b-barrel"/>
</dbReference>
<keyword evidence="2" id="KW-0238">DNA-binding</keyword>
<accession>A0A0L6CIK6</accession>
<dbReference type="Proteomes" id="UP000037397">
    <property type="component" value="Unassembled WGS sequence"/>
</dbReference>
<dbReference type="PROSITE" id="PS50956">
    <property type="entry name" value="HTH_ASNC_2"/>
    <property type="match status" value="1"/>
</dbReference>
<comment type="caution">
    <text evidence="5">The sequence shown here is derived from an EMBL/GenBank/DDBJ whole genome shotgun (WGS) entry which is preliminary data.</text>
</comment>
<evidence type="ECO:0000313" key="6">
    <source>
        <dbReference type="Proteomes" id="UP000037397"/>
    </source>
</evidence>
<dbReference type="PANTHER" id="PTHR30154:SF34">
    <property type="entry name" value="TRANSCRIPTIONAL REGULATOR AZLB"/>
    <property type="match status" value="1"/>
</dbReference>
<evidence type="ECO:0000256" key="3">
    <source>
        <dbReference type="ARBA" id="ARBA00023163"/>
    </source>
</evidence>
<feature type="domain" description="HTH asnC-type" evidence="4">
    <location>
        <begin position="20"/>
        <end position="80"/>
    </location>
</feature>
<keyword evidence="6" id="KW-1185">Reference proteome</keyword>
<dbReference type="GO" id="GO:0005829">
    <property type="term" value="C:cytosol"/>
    <property type="evidence" value="ECO:0007669"/>
    <property type="project" value="TreeGrafter"/>
</dbReference>
<evidence type="ECO:0000313" key="5">
    <source>
        <dbReference type="EMBL" id="KNX37554.1"/>
    </source>
</evidence>
<dbReference type="PRINTS" id="PR00033">
    <property type="entry name" value="HTHASNC"/>
</dbReference>
<evidence type="ECO:0000256" key="2">
    <source>
        <dbReference type="ARBA" id="ARBA00023125"/>
    </source>
</evidence>
<dbReference type="Pfam" id="PF01037">
    <property type="entry name" value="AsnC_trans_reg"/>
    <property type="match status" value="1"/>
</dbReference>
<dbReference type="InterPro" id="IPR019888">
    <property type="entry name" value="Tscrpt_reg_AsnC-like"/>
</dbReference>
<evidence type="ECO:0000259" key="4">
    <source>
        <dbReference type="PROSITE" id="PS50956"/>
    </source>
</evidence>
<dbReference type="SUPFAM" id="SSF46785">
    <property type="entry name" value="Winged helix' DNA-binding domain"/>
    <property type="match status" value="1"/>
</dbReference>
<dbReference type="InterPro" id="IPR000485">
    <property type="entry name" value="AsnC-type_HTH_dom"/>
</dbReference>
<dbReference type="SUPFAM" id="SSF54909">
    <property type="entry name" value="Dimeric alpha+beta barrel"/>
    <property type="match status" value="1"/>
</dbReference>
<dbReference type="PANTHER" id="PTHR30154">
    <property type="entry name" value="LEUCINE-RESPONSIVE REGULATORY PROTEIN"/>
    <property type="match status" value="1"/>
</dbReference>
<proteinExistence type="predicted"/>
<keyword evidence="3" id="KW-0804">Transcription</keyword>
<dbReference type="InterPro" id="IPR019887">
    <property type="entry name" value="Tscrpt_reg_AsnC/Lrp_C"/>
</dbReference>
<dbReference type="Pfam" id="PF13404">
    <property type="entry name" value="HTH_AsnC-type"/>
    <property type="match status" value="1"/>
</dbReference>
<dbReference type="GO" id="GO:0043200">
    <property type="term" value="P:response to amino acid"/>
    <property type="evidence" value="ECO:0007669"/>
    <property type="project" value="TreeGrafter"/>
</dbReference>
<keyword evidence="1" id="KW-0805">Transcription regulation</keyword>